<evidence type="ECO:0000313" key="2">
    <source>
        <dbReference type="Proteomes" id="UP000075880"/>
    </source>
</evidence>
<accession>A0AAG5D2E8</accession>
<proteinExistence type="predicted"/>
<dbReference type="EnsemblMetazoa" id="ENSAATROPT005156">
    <property type="protein sequence ID" value="ENSAATROPP004833"/>
    <property type="gene ID" value="ENSAATROPG004125"/>
</dbReference>
<keyword evidence="2" id="KW-1185">Reference proteome</keyword>
<reference evidence="1" key="1">
    <citation type="submission" date="2024-04" db="UniProtKB">
        <authorList>
            <consortium name="EnsemblMetazoa"/>
        </authorList>
    </citation>
    <scope>IDENTIFICATION</scope>
    <source>
        <strain evidence="1">EBRO</strain>
    </source>
</reference>
<protein>
    <submittedName>
        <fullName evidence="1">Uncharacterized protein</fullName>
    </submittedName>
</protein>
<dbReference type="Proteomes" id="UP000075880">
    <property type="component" value="Unassembled WGS sequence"/>
</dbReference>
<sequence length="74" mass="8653">ALSMSFYNHKHQLQDRVNEDGKNRRKCTNCYTCISSNKSREDARKLGKQTYTYCGNCPGQPQMCRECFESIHNK</sequence>
<name>A0AAG5D2E8_ANOAO</name>
<organism evidence="1 2">
    <name type="scientific">Anopheles atroparvus</name>
    <name type="common">European mosquito</name>
    <dbReference type="NCBI Taxonomy" id="41427"/>
    <lineage>
        <taxon>Eukaryota</taxon>
        <taxon>Metazoa</taxon>
        <taxon>Ecdysozoa</taxon>
        <taxon>Arthropoda</taxon>
        <taxon>Hexapoda</taxon>
        <taxon>Insecta</taxon>
        <taxon>Pterygota</taxon>
        <taxon>Neoptera</taxon>
        <taxon>Endopterygota</taxon>
        <taxon>Diptera</taxon>
        <taxon>Nematocera</taxon>
        <taxon>Culicoidea</taxon>
        <taxon>Culicidae</taxon>
        <taxon>Anophelinae</taxon>
        <taxon>Anopheles</taxon>
    </lineage>
</organism>
<evidence type="ECO:0000313" key="1">
    <source>
        <dbReference type="EnsemblMetazoa" id="ENSAATROPP004833"/>
    </source>
</evidence>
<dbReference type="AlphaFoldDB" id="A0AAG5D2E8"/>